<dbReference type="SUPFAM" id="SSF57903">
    <property type="entry name" value="FYVE/PHD zinc finger"/>
    <property type="match status" value="1"/>
</dbReference>
<keyword evidence="9" id="KW-1185">Reference proteome</keyword>
<feature type="compositionally biased region" description="Low complexity" evidence="6">
    <location>
        <begin position="206"/>
        <end position="218"/>
    </location>
</feature>
<dbReference type="InterPro" id="IPR011011">
    <property type="entry name" value="Znf_FYVE_PHD"/>
</dbReference>
<dbReference type="PROSITE" id="PS50016">
    <property type="entry name" value="ZF_PHD_2"/>
    <property type="match status" value="1"/>
</dbReference>
<dbReference type="PANTHER" id="PTHR46462">
    <property type="entry name" value="UPSET, ISOFORM A"/>
    <property type="match status" value="1"/>
</dbReference>
<dbReference type="InterPro" id="IPR019787">
    <property type="entry name" value="Znf_PHD-finger"/>
</dbReference>
<keyword evidence="4" id="KW-0156">Chromatin regulator</keyword>
<dbReference type="Gene3D" id="3.30.40.10">
    <property type="entry name" value="Zinc/RING finger domain, C3HC4 (zinc finger)"/>
    <property type="match status" value="1"/>
</dbReference>
<keyword evidence="3" id="KW-0862">Zinc</keyword>
<dbReference type="InterPro" id="IPR019786">
    <property type="entry name" value="Zinc_finger_PHD-type_CS"/>
</dbReference>
<feature type="compositionally biased region" description="Gly residues" evidence="6">
    <location>
        <begin position="353"/>
        <end position="364"/>
    </location>
</feature>
<dbReference type="InterPro" id="IPR013083">
    <property type="entry name" value="Znf_RING/FYVE/PHD"/>
</dbReference>
<comment type="caution">
    <text evidence="8">The sequence shown here is derived from an EMBL/GenBank/DDBJ whole genome shotgun (WGS) entry which is preliminary data.</text>
</comment>
<evidence type="ECO:0000256" key="1">
    <source>
        <dbReference type="ARBA" id="ARBA00022723"/>
    </source>
</evidence>
<feature type="compositionally biased region" description="Gly residues" evidence="6">
    <location>
        <begin position="1"/>
        <end position="19"/>
    </location>
</feature>
<evidence type="ECO:0000256" key="5">
    <source>
        <dbReference type="PROSITE-ProRule" id="PRU00146"/>
    </source>
</evidence>
<evidence type="ECO:0000313" key="9">
    <source>
        <dbReference type="Proteomes" id="UP001140217"/>
    </source>
</evidence>
<evidence type="ECO:0000256" key="6">
    <source>
        <dbReference type="SAM" id="MobiDB-lite"/>
    </source>
</evidence>
<evidence type="ECO:0000313" key="8">
    <source>
        <dbReference type="EMBL" id="KAJ2786073.1"/>
    </source>
</evidence>
<feature type="region of interest" description="Disordered" evidence="6">
    <location>
        <begin position="620"/>
        <end position="651"/>
    </location>
</feature>
<feature type="compositionally biased region" description="Polar residues" evidence="6">
    <location>
        <begin position="855"/>
        <end position="865"/>
    </location>
</feature>
<evidence type="ECO:0000256" key="3">
    <source>
        <dbReference type="ARBA" id="ARBA00022833"/>
    </source>
</evidence>
<keyword evidence="1" id="KW-0479">Metal-binding</keyword>
<keyword evidence="2 5" id="KW-0863">Zinc-finger</keyword>
<gene>
    <name evidence="8" type="ORF">H4R18_000105</name>
</gene>
<evidence type="ECO:0000256" key="2">
    <source>
        <dbReference type="ARBA" id="ARBA00022771"/>
    </source>
</evidence>
<proteinExistence type="predicted"/>
<feature type="domain" description="PHD-type" evidence="7">
    <location>
        <begin position="491"/>
        <end position="546"/>
    </location>
</feature>
<protein>
    <recommendedName>
        <fullName evidence="7">PHD-type domain-containing protein</fullName>
    </recommendedName>
</protein>
<feature type="compositionally biased region" description="Low complexity" evidence="6">
    <location>
        <begin position="124"/>
        <end position="166"/>
    </location>
</feature>
<dbReference type="Pfam" id="PF00628">
    <property type="entry name" value="PHD"/>
    <property type="match status" value="1"/>
</dbReference>
<name>A0A9W8HIZ8_9FUNG</name>
<dbReference type="GO" id="GO:0008270">
    <property type="term" value="F:zinc ion binding"/>
    <property type="evidence" value="ECO:0007669"/>
    <property type="project" value="UniProtKB-KW"/>
</dbReference>
<organism evidence="8 9">
    <name type="scientific">Coemansia javaensis</name>
    <dbReference type="NCBI Taxonomy" id="2761396"/>
    <lineage>
        <taxon>Eukaryota</taxon>
        <taxon>Fungi</taxon>
        <taxon>Fungi incertae sedis</taxon>
        <taxon>Zoopagomycota</taxon>
        <taxon>Kickxellomycotina</taxon>
        <taxon>Kickxellomycetes</taxon>
        <taxon>Kickxellales</taxon>
        <taxon>Kickxellaceae</taxon>
        <taxon>Coemansia</taxon>
    </lineage>
</organism>
<feature type="region of interest" description="Disordered" evidence="6">
    <location>
        <begin position="67"/>
        <end position="235"/>
    </location>
</feature>
<accession>A0A9W8HIZ8</accession>
<feature type="region of interest" description="Disordered" evidence="6">
    <location>
        <begin position="1"/>
        <end position="54"/>
    </location>
</feature>
<evidence type="ECO:0000259" key="7">
    <source>
        <dbReference type="PROSITE" id="PS50016"/>
    </source>
</evidence>
<dbReference type="Proteomes" id="UP001140217">
    <property type="component" value="Unassembled WGS sequence"/>
</dbReference>
<reference evidence="8" key="1">
    <citation type="submission" date="2022-07" db="EMBL/GenBank/DDBJ databases">
        <title>Phylogenomic reconstructions and comparative analyses of Kickxellomycotina fungi.</title>
        <authorList>
            <person name="Reynolds N.K."/>
            <person name="Stajich J.E."/>
            <person name="Barry K."/>
            <person name="Grigoriev I.V."/>
            <person name="Crous P."/>
            <person name="Smith M.E."/>
        </authorList>
    </citation>
    <scope>NUCLEOTIDE SEQUENCE</scope>
    <source>
        <strain evidence="8">NBRC 105414</strain>
    </source>
</reference>
<feature type="compositionally biased region" description="Pro residues" evidence="6">
    <location>
        <begin position="404"/>
        <end position="419"/>
    </location>
</feature>
<feature type="region of interest" description="Disordered" evidence="6">
    <location>
        <begin position="353"/>
        <end position="449"/>
    </location>
</feature>
<feature type="compositionally biased region" description="Basic residues" evidence="6">
    <location>
        <begin position="182"/>
        <end position="191"/>
    </location>
</feature>
<dbReference type="EMBL" id="JANBUL010000004">
    <property type="protein sequence ID" value="KAJ2786073.1"/>
    <property type="molecule type" value="Genomic_DNA"/>
</dbReference>
<feature type="region of interest" description="Disordered" evidence="6">
    <location>
        <begin position="855"/>
        <end position="901"/>
    </location>
</feature>
<dbReference type="SMART" id="SM00249">
    <property type="entry name" value="PHD"/>
    <property type="match status" value="1"/>
</dbReference>
<dbReference type="GO" id="GO:0006325">
    <property type="term" value="P:chromatin organization"/>
    <property type="evidence" value="ECO:0007669"/>
    <property type="project" value="UniProtKB-KW"/>
</dbReference>
<sequence length="962" mass="98359">MGGSDDGPVGGFAGSGVGLGHSDMLGRKRSLDNMENVPPFGLDAGSPLSGGIDKPAAASLLDIAAQQLSQKQRKQRRTVITASSPGGHQRMAANPRRAAEAADGGLLRSQTSAAAQPKTPAPQAPRAQAQSQPQPQRQNGPGLQPRPTPGGRQQQHYQQQYQQRTPTPAPAPAPTAPGGARQLRRMPKRNLKPLDFSGLHRPKVQPATAEPVTAAATAINKHGARHSSGGGPPPGANILALPVSPAQSSPLSAAAAAALLGSSPGLGPMLELPRPAQLAQPTPPGTAPRQPAAFSGLLASAYRRASARRSSKRALCFGSDDAAAEDGDGSLLDCDPVLGPRCPVIGGPRGIFGLPGSGGGGGGSSSSEVPRPQPGLSDMARTVRQAQAEFEASVAEQALRSQPPLLPPPAAPAPGPGPAPVRRKPGRPPGPSRGRGRGRGKSAGPGRRPVSECKYCGKQYKYHNKLASHEQHCSSRLEALLYSADEAEQHTIHCICGPRHERPVGARDDLPMVQCDNCLLWLHIECVDIDEDNLPEEFFCPRCKEGFDAAAAPAPAMMSPASHRLAALLVDVPDNDGSETEEEPMCLRAGRQPGAARAPDTSSECTMSISDVAEVARFHRQGSAARRHRSPPAAPRLAQSESNACAPTPARRRVRAAAAAADADGARHAVHTDALSSDFLGLPLPESIFSEKPTAGASFMGAPPPPPPAALAPDLSRFLSDTQPQWSLEQLTGMLAAGSAAAAGSSGYLDQALADLGLGLGAAAAAAAAAAASAEPAASTAGPAEADPPLQDLVSLPADNDFSALLESIASGGLDADADAYPALGVDDLLDVGAPVRARIGGAIDVGHGSSSTITIMHGTSSLGLGSQDAPPHPRHQPRRLAPARPPPGHPGMARGGKTKRATRPEPIVLSLPSNPPSATGAGDLDLGSLIAGAAHAPVAALEWPADGDALEELEGLINFDG</sequence>
<evidence type="ECO:0000256" key="4">
    <source>
        <dbReference type="ARBA" id="ARBA00022853"/>
    </source>
</evidence>
<dbReference type="PROSITE" id="PS01359">
    <property type="entry name" value="ZF_PHD_1"/>
    <property type="match status" value="1"/>
</dbReference>
<dbReference type="OrthoDB" id="418595at2759"/>
<dbReference type="PANTHER" id="PTHR46462:SF3">
    <property type="entry name" value="UPSET, ISOFORM A"/>
    <property type="match status" value="1"/>
</dbReference>
<dbReference type="AlphaFoldDB" id="A0A9W8HIZ8"/>
<dbReference type="InterPro" id="IPR001965">
    <property type="entry name" value="Znf_PHD"/>
</dbReference>